<keyword evidence="1" id="KW-0732">Signal</keyword>
<dbReference type="SMART" id="SM00560">
    <property type="entry name" value="LamGL"/>
    <property type="match status" value="2"/>
</dbReference>
<evidence type="ECO:0000256" key="2">
    <source>
        <dbReference type="ARBA" id="ARBA00023157"/>
    </source>
</evidence>
<dbReference type="Gene3D" id="2.60.120.200">
    <property type="match status" value="4"/>
</dbReference>
<organism evidence="6 7">
    <name type="scientific">Streptomyces amakusaensis</name>
    <dbReference type="NCBI Taxonomy" id="67271"/>
    <lineage>
        <taxon>Bacteria</taxon>
        <taxon>Bacillati</taxon>
        <taxon>Actinomycetota</taxon>
        <taxon>Actinomycetes</taxon>
        <taxon>Kitasatosporales</taxon>
        <taxon>Streptomycetaceae</taxon>
        <taxon>Streptomyces</taxon>
    </lineage>
</organism>
<dbReference type="Pfam" id="PF13385">
    <property type="entry name" value="Laminin_G_3"/>
    <property type="match status" value="3"/>
</dbReference>
<feature type="compositionally biased region" description="Basic and acidic residues" evidence="4">
    <location>
        <begin position="204"/>
        <end position="214"/>
    </location>
</feature>
<feature type="region of interest" description="Disordered" evidence="4">
    <location>
        <begin position="204"/>
        <end position="224"/>
    </location>
</feature>
<name>A0ABW0AHD2_9ACTN</name>
<keyword evidence="2" id="KW-1015">Disulfide bond</keyword>
<dbReference type="EMBL" id="JBHSKP010000008">
    <property type="protein sequence ID" value="MFC5153160.1"/>
    <property type="molecule type" value="Genomic_DNA"/>
</dbReference>
<dbReference type="Proteomes" id="UP001596160">
    <property type="component" value="Unassembled WGS sequence"/>
</dbReference>
<keyword evidence="3" id="KW-0175">Coiled coil</keyword>
<gene>
    <name evidence="6" type="ORF">ACFPRH_15605</name>
</gene>
<evidence type="ECO:0000256" key="4">
    <source>
        <dbReference type="SAM" id="MobiDB-lite"/>
    </source>
</evidence>
<evidence type="ECO:0000313" key="7">
    <source>
        <dbReference type="Proteomes" id="UP001596160"/>
    </source>
</evidence>
<evidence type="ECO:0000256" key="3">
    <source>
        <dbReference type="SAM" id="Coils"/>
    </source>
</evidence>
<dbReference type="SUPFAM" id="SSF49899">
    <property type="entry name" value="Concanavalin A-like lectins/glucanases"/>
    <property type="match status" value="4"/>
</dbReference>
<feature type="domain" description="LamG-like jellyroll fold" evidence="5">
    <location>
        <begin position="355"/>
        <end position="478"/>
    </location>
</feature>
<dbReference type="RefSeq" id="WP_344474404.1">
    <property type="nucleotide sequence ID" value="NZ_BAAASB010000004.1"/>
</dbReference>
<dbReference type="InterPro" id="IPR013320">
    <property type="entry name" value="ConA-like_dom_sf"/>
</dbReference>
<proteinExistence type="predicted"/>
<feature type="domain" description="LamG-like jellyroll fold" evidence="5">
    <location>
        <begin position="1225"/>
        <end position="1351"/>
    </location>
</feature>
<feature type="coiled-coil region" evidence="3">
    <location>
        <begin position="631"/>
        <end position="679"/>
    </location>
</feature>
<evidence type="ECO:0000313" key="6">
    <source>
        <dbReference type="EMBL" id="MFC5153160.1"/>
    </source>
</evidence>
<sequence length="2456" mass="262789">MTSDQSLLKTYSDRVYRHTTMVRHQGTALAFALDEQRRIVYTVLDLATQDPSRGELDSAYWSENPTELPFPREIVKVGHGVVGATVLPVVKKGGRTEAGDSEELEPEETDRFLSTTARLTAAVPFQVLSDGTHVVVLRQAVGSTHTDALFTLSGGGVSGDPSRTDYVLTAGAKAPLVAETLLCDRFLLVDGRLKPVTEVRYKRSRHRTEPDSAKDSLGAADMDGRPFHEPTQELAFIRNLTEGRFTAVLTPTAVQGQQRWQLFAYNGSTRRIDSFNVEQGSDGLFNTQGSRYWTSPDARYRASVFERSPGLCPFTSNPLVPVAPEGQLAETALTFNGTNAFGALGTAEKLKFRGQAYTVEAWVRPQAAGGPVLARWTGSGQGGFQLRITANRDLVLDHSGGSVTAAQAITVNAYSHVAAVFDGRVASLYVNGEFRTSATLAYPTDGTAELRVGANQAGGFLQGSLDEIRIWNRVRSRSELSDERGYRLIGNEPGLIGYYRFDEGSGTFFYDQTDNATQGTLTGTTTWVTSEAPVGDHPGIRRDSFTLAGRDVVSGLAASLYYQQENVTSGYEEAAKPAKRQARVLLACATRPGGSTTADAQVATVDFAVGVDGRLAAIPDVVTLAEVGRPVEETSDRVSAQERKIPQLEQEISVIETEIANLTREKATLDTEIAAAQAGAANDPTKWSVRLRTGSSSFTTSYLSTNYGRAAAGEGLRGERSPANWNLMALPGVAGRYNNPVAVLVRMDSGGLVAEAQGTSAVLAQYSLTGTIPASAQWYVQGSWGSYVQLQNVATGTWLASGSLSADAYWPYTVEKVGIAPDPFTQIKIDRVAVLTTTLTQRTRDLEAKRAEAVLAREELARLTNGLLGAAELVLPVPHIALDTSGLSSAGALLGFARTATTPHLTESASGRVVLYFHGTNGQFFAAYLDTSVVRGAQQLTGNGLTTLFTARDPGVDLGTAQIRITDSLVNNAAVAGLCDLTITRGSDTETFTRLPRRARDLAAVVNGTSEEPVAVGTVASVSGDQVRLAQPSTLAVPAPSYLRIGDTTYLVTAAAPVGSTTVRVVPSPPAGLTAGTTVTQTRYDTARATASRPGTSLAKGSQWITVSADKADLTVPNGTASNRITGYGSRWRGDSPGRSFLFDGTASRLSLPAERLDQATAGGDLTIEAWIKPALARSPRSRVVQLRRGETKATLALTDAPLAGGITLGSGVAADIAGADPTGGDFTVELWLRRTAGRTVEDIAVSCGSNGLAIGFTGTGAFTFGFTGQVLTTTGTTTDGAWHHWAVTFERATRTQIILRDGVEVGRRTATAVPSGTGPLIVGRADTGNRAAFSGHLAELRTWSTARSAADINADRGRRVWPREPGLTGAWIFDSTRPTTSQLTDISGQERHGQVWGTPAAAESALRSYRVHAAVGDKTRSSREVYTCGEWSHLAVVHEQSWALRFDGSSWAETPDADQLDVTGDLTLEVFGTVDALGGRQGLVSKGRLGDGEGGSVPYQFAVRSDGKLEFAFEEPGAVVKRFTSTTAVTTGVFHRFAVVRRAGRATEEIKGTRQITYTDSAGAAQTRNVDVVERVDAKAWDDIRFVVDGTEIGTVRYTGPGPRGNDGPLEIGRALEGTAVHALKGTIGEVRIWGRARDTNQLGTALQPRDEGLLARWTFEENEGNTTADIAGGHDLKLRRARWATDPDPLASRFLIYRNGQAVPLDTPAAGSLGDWGDEQLTLGAVVRSGTAGEFFDGTLEEVRVWRTSRTREQLLDSLFTRLKGDKQDLIGYWPFDSDSTTATAETVRDHSLRGNHLGLGTDATRPRVVLSTAPVSSDTSAVRSALAGVRTPFHQSISAPPGSVEYADLQYTASGEASGVLKRAYTHLSDGAWHLTTGYKVGELVSEWVGQVQFDPQLIGYIEGAPPVPSENLTGGTDPTGASSVTFRQADEVTSTLSSGRERSVSAAFSMAAGLEVDAQVLMILAPLGFGTGTPIADVSVKARIGGSFEFSNAWTDETSVSQGTSTTRDTTAGLTGAWENPSSLLNGDIGRRFVPTNNGYALVQSETADVYALRLAHSGALVAYRILPNPDIPKDWNIITFPINPQYTKQGTLDGAVGFNAQGKVLDPSYANASQRGEHSYFKPREAYTIKRRILRERQELENYYNSVSTETHDPDPTGERAGKVLESFVGAPPDTPGRKAPTESTGAFANRNIANTYVWTADGGFFAETTGTTDVVTETIGGSYSVSGSVTASLEAGFEVAGVGVGLQFDASLGGAMTVTRQRAKESTRTHTLEVVCDPTRDLQKYENGQPRYDSANKPVLVPGKVDAYRFMTFYLGQDTDHFDDFYRKVVDPTWLANSTVPNATALRQARHSSRRPPCWRVLHRVTYVSRILPAVPPAGAPPLDGALRSVDIPSNYELIRRLDPYVSTATTSQSALADATRTALTTHLPQLLPYAQEIAQFLTNYYGVTD</sequence>
<dbReference type="InterPro" id="IPR006558">
    <property type="entry name" value="LamG-like"/>
</dbReference>
<accession>A0ABW0AHD2</accession>
<keyword evidence="7" id="KW-1185">Reference proteome</keyword>
<evidence type="ECO:0000259" key="5">
    <source>
        <dbReference type="SMART" id="SM00560"/>
    </source>
</evidence>
<comment type="caution">
    <text evidence="6">The sequence shown here is derived from an EMBL/GenBank/DDBJ whole genome shotgun (WGS) entry which is preliminary data.</text>
</comment>
<evidence type="ECO:0000256" key="1">
    <source>
        <dbReference type="ARBA" id="ARBA00022729"/>
    </source>
</evidence>
<reference evidence="7" key="1">
    <citation type="journal article" date="2019" name="Int. J. Syst. Evol. Microbiol.">
        <title>The Global Catalogue of Microorganisms (GCM) 10K type strain sequencing project: providing services to taxonomists for standard genome sequencing and annotation.</title>
        <authorList>
            <consortium name="The Broad Institute Genomics Platform"/>
            <consortium name="The Broad Institute Genome Sequencing Center for Infectious Disease"/>
            <person name="Wu L."/>
            <person name="Ma J."/>
        </authorList>
    </citation>
    <scope>NUCLEOTIDE SEQUENCE [LARGE SCALE GENOMIC DNA]</scope>
    <source>
        <strain evidence="7">PCU 266</strain>
    </source>
</reference>
<protein>
    <submittedName>
        <fullName evidence="6">LamG domain-containing protein</fullName>
    </submittedName>
</protein>